<evidence type="ECO:0000256" key="5">
    <source>
        <dbReference type="ARBA" id="ARBA00023242"/>
    </source>
</evidence>
<dbReference type="EMBL" id="MQVM01000014">
    <property type="protein sequence ID" value="ONH73468.1"/>
    <property type="molecule type" value="Genomic_DNA"/>
</dbReference>
<gene>
    <name evidence="7" type="ORF">BOH78_3131</name>
</gene>
<keyword evidence="5" id="KW-0539">Nucleus</keyword>
<dbReference type="InterPro" id="IPR009360">
    <property type="entry name" value="Isy1"/>
</dbReference>
<protein>
    <recommendedName>
        <fullName evidence="3">Pre-mRNA-splicing factor ISY1</fullName>
    </recommendedName>
</protein>
<accession>A0A1V2LKU2</accession>
<dbReference type="Pfam" id="PF06246">
    <property type="entry name" value="Isy1"/>
    <property type="match status" value="1"/>
</dbReference>
<sequence>MKQKQENFTESMTGKKYKLRPSDCTDVERANEERRRVISAISVNLAKINDVNLTHHQIRDINDTINRQLRLRRAWEHRIKELGGPDYILTGNSHEDKSLSFVVKGYRYFGRARELPDVVKLLEEATIEKSNKQNARDKEQSIVRFRNSQNWPADYPDLMVNRESKLHFESTAPSPFTFEATTERPVTENVRFMEKFLLQKKKALLLKKLRSK</sequence>
<dbReference type="InterPro" id="IPR029012">
    <property type="entry name" value="Helix_hairpin_bin_sf"/>
</dbReference>
<name>A0A1V2LKU2_PICKU</name>
<dbReference type="VEuPathDB" id="FungiDB:C5L36_0B05230"/>
<dbReference type="InterPro" id="IPR037200">
    <property type="entry name" value="Isy1_sf"/>
</dbReference>
<evidence type="ECO:0000256" key="2">
    <source>
        <dbReference type="ARBA" id="ARBA00007002"/>
    </source>
</evidence>
<reference evidence="8" key="1">
    <citation type="journal article" date="2017" name="Genome Announc.">
        <title>Genome sequences of Cyberlindnera fabianii 65, Pichia kudriavzevii 129, and Saccharomyces cerevisiae 131 isolated from fermented masau fruits in Zimbabwe.</title>
        <authorList>
            <person name="van Rijswijck I.M.H."/>
            <person name="Derks M.F.L."/>
            <person name="Abee T."/>
            <person name="de Ridder D."/>
            <person name="Smid E.J."/>
        </authorList>
    </citation>
    <scope>NUCLEOTIDE SEQUENCE [LARGE SCALE GENOMIC DNA]</scope>
    <source>
        <strain evidence="8">129</strain>
    </source>
</reference>
<evidence type="ECO:0000256" key="1">
    <source>
        <dbReference type="ARBA" id="ARBA00004123"/>
    </source>
</evidence>
<evidence type="ECO:0000256" key="3">
    <source>
        <dbReference type="ARBA" id="ARBA00019194"/>
    </source>
</evidence>
<proteinExistence type="inferred from homology"/>
<dbReference type="AlphaFoldDB" id="A0A1V2LKU2"/>
<evidence type="ECO:0000313" key="8">
    <source>
        <dbReference type="Proteomes" id="UP000189274"/>
    </source>
</evidence>
<evidence type="ECO:0000313" key="7">
    <source>
        <dbReference type="EMBL" id="ONH73468.1"/>
    </source>
</evidence>
<dbReference type="GO" id="GO:0005634">
    <property type="term" value="C:nucleus"/>
    <property type="evidence" value="ECO:0007669"/>
    <property type="project" value="UniProtKB-SubCell"/>
</dbReference>
<organism evidence="7 8">
    <name type="scientific">Pichia kudriavzevii</name>
    <name type="common">Yeast</name>
    <name type="synonym">Issatchenkia orientalis</name>
    <dbReference type="NCBI Taxonomy" id="4909"/>
    <lineage>
        <taxon>Eukaryota</taxon>
        <taxon>Fungi</taxon>
        <taxon>Dikarya</taxon>
        <taxon>Ascomycota</taxon>
        <taxon>Saccharomycotina</taxon>
        <taxon>Pichiomycetes</taxon>
        <taxon>Pichiales</taxon>
        <taxon>Pichiaceae</taxon>
        <taxon>Pichia</taxon>
    </lineage>
</organism>
<keyword evidence="4" id="KW-0508">mRNA splicing</keyword>
<dbReference type="PANTHER" id="PTHR13021">
    <property type="entry name" value="PRE-MRNA-SPLICING FACTOR ISY1"/>
    <property type="match status" value="1"/>
</dbReference>
<comment type="caution">
    <text evidence="7">The sequence shown here is derived from an EMBL/GenBank/DDBJ whole genome shotgun (WGS) entry which is preliminary data.</text>
</comment>
<dbReference type="Proteomes" id="UP000189274">
    <property type="component" value="Unassembled WGS sequence"/>
</dbReference>
<comment type="similarity">
    <text evidence="2">Belongs to the ISY1 family.</text>
</comment>
<evidence type="ECO:0000256" key="6">
    <source>
        <dbReference type="SAM" id="MobiDB-lite"/>
    </source>
</evidence>
<comment type="subcellular location">
    <subcellularLocation>
        <location evidence="1">Nucleus</location>
    </subcellularLocation>
</comment>
<feature type="region of interest" description="Disordered" evidence="6">
    <location>
        <begin position="1"/>
        <end position="20"/>
    </location>
</feature>
<keyword evidence="4" id="KW-0507">mRNA processing</keyword>
<evidence type="ECO:0000256" key="4">
    <source>
        <dbReference type="ARBA" id="ARBA00023187"/>
    </source>
</evidence>
<dbReference type="Gene3D" id="1.10.287.660">
    <property type="entry name" value="Helix hairpin bin"/>
    <property type="match status" value="1"/>
</dbReference>
<dbReference type="SUPFAM" id="SSF140102">
    <property type="entry name" value="ISY1 domain-like"/>
    <property type="match status" value="1"/>
</dbReference>
<dbReference type="GO" id="GO:0000350">
    <property type="term" value="P:generation of catalytic spliceosome for second transesterification step"/>
    <property type="evidence" value="ECO:0007669"/>
    <property type="project" value="InterPro"/>
</dbReference>